<keyword evidence="8" id="KW-0564">Palmitate</keyword>
<dbReference type="OrthoDB" id="9807055at2"/>
<dbReference type="EC" id="3.4.-.-" evidence="12"/>
<keyword evidence="6" id="KW-0788">Thiol protease</keyword>
<keyword evidence="3" id="KW-0645">Protease</keyword>
<protein>
    <submittedName>
        <fullName evidence="12">Probable endopeptidase Spr</fullName>
        <ecNumber evidence="12">3.4.-.-</ecNumber>
    </submittedName>
</protein>
<feature type="chain" id="PRO_5018756776" evidence="10">
    <location>
        <begin position="23"/>
        <end position="168"/>
    </location>
</feature>
<dbReference type="Pfam" id="PF00877">
    <property type="entry name" value="NLPC_P60"/>
    <property type="match status" value="1"/>
</dbReference>
<comment type="similarity">
    <text evidence="2">Belongs to the peptidase C40 family.</text>
</comment>
<reference evidence="12 13" key="1">
    <citation type="submission" date="2018-12" db="EMBL/GenBank/DDBJ databases">
        <authorList>
            <consortium name="Pathogen Informatics"/>
        </authorList>
    </citation>
    <scope>NUCLEOTIDE SEQUENCE [LARGE SCALE GENOMIC DNA]</scope>
    <source>
        <strain evidence="12 13">NCTC5906</strain>
    </source>
</reference>
<organism evidence="12 13">
    <name type="scientific">Aggregatibacter aphrophilus ATCC 33389</name>
    <dbReference type="NCBI Taxonomy" id="985008"/>
    <lineage>
        <taxon>Bacteria</taxon>
        <taxon>Pseudomonadati</taxon>
        <taxon>Pseudomonadota</taxon>
        <taxon>Gammaproteobacteria</taxon>
        <taxon>Pasteurellales</taxon>
        <taxon>Pasteurellaceae</taxon>
        <taxon>Aggregatibacter</taxon>
    </lineage>
</organism>
<dbReference type="Proteomes" id="UP000272690">
    <property type="component" value="Chromosome"/>
</dbReference>
<dbReference type="PANTHER" id="PTHR47360:SF3">
    <property type="entry name" value="MUREIN DD-ENDOPEPTIDASE MEPS_MUREIN LD-CARBOXYPEPTIDASE"/>
    <property type="match status" value="1"/>
</dbReference>
<dbReference type="PROSITE" id="PS51935">
    <property type="entry name" value="NLPC_P60"/>
    <property type="match status" value="1"/>
</dbReference>
<dbReference type="Gene3D" id="3.90.1720.10">
    <property type="entry name" value="endopeptidase domain like (from Nostoc punctiforme)"/>
    <property type="match status" value="1"/>
</dbReference>
<accession>A0A3S4TR89</accession>
<feature type="signal peptide" evidence="10">
    <location>
        <begin position="1"/>
        <end position="22"/>
    </location>
</feature>
<dbReference type="AlphaFoldDB" id="A0A3S4TR89"/>
<sequence length="168" mass="19356">MFRKLLIIAPLLALTACSSNIAYQQDQDEDQLNQLIAAQLKTNKPHQYSGIMDKRLSKVYQEWVGTRYRFGGLTKKGIDCSGFMQTTFLDAFGVALPRSTSEQRYVGKEIKKHELRVGDLVFFRKNHHVGVYIGNDKFMHSSTSRGVIIESLNDNYWTRTYTQSRRVL</sequence>
<dbReference type="GO" id="GO:0008234">
    <property type="term" value="F:cysteine-type peptidase activity"/>
    <property type="evidence" value="ECO:0007669"/>
    <property type="project" value="UniProtKB-KW"/>
</dbReference>
<dbReference type="GO" id="GO:0016020">
    <property type="term" value="C:membrane"/>
    <property type="evidence" value="ECO:0007669"/>
    <property type="project" value="UniProtKB-SubCell"/>
</dbReference>
<gene>
    <name evidence="12" type="primary">spr_2</name>
    <name evidence="12" type="ORF">NCTC5906_01783</name>
</gene>
<keyword evidence="5 12" id="KW-0378">Hydrolase</keyword>
<keyword evidence="9" id="KW-0449">Lipoprotein</keyword>
<evidence type="ECO:0000256" key="5">
    <source>
        <dbReference type="ARBA" id="ARBA00022801"/>
    </source>
</evidence>
<dbReference type="InterPro" id="IPR052062">
    <property type="entry name" value="Murein_DD/LD_carboxypeptidase"/>
</dbReference>
<evidence type="ECO:0000256" key="8">
    <source>
        <dbReference type="ARBA" id="ARBA00023139"/>
    </source>
</evidence>
<evidence type="ECO:0000256" key="1">
    <source>
        <dbReference type="ARBA" id="ARBA00004635"/>
    </source>
</evidence>
<dbReference type="InterPro" id="IPR000064">
    <property type="entry name" value="NLP_P60_dom"/>
</dbReference>
<keyword evidence="7" id="KW-0472">Membrane</keyword>
<dbReference type="GO" id="GO:0006508">
    <property type="term" value="P:proteolysis"/>
    <property type="evidence" value="ECO:0007669"/>
    <property type="project" value="UniProtKB-KW"/>
</dbReference>
<evidence type="ECO:0000256" key="9">
    <source>
        <dbReference type="ARBA" id="ARBA00023288"/>
    </source>
</evidence>
<dbReference type="EMBL" id="LR134327">
    <property type="protein sequence ID" value="VEF44062.1"/>
    <property type="molecule type" value="Genomic_DNA"/>
</dbReference>
<evidence type="ECO:0000256" key="2">
    <source>
        <dbReference type="ARBA" id="ARBA00007074"/>
    </source>
</evidence>
<dbReference type="PROSITE" id="PS51257">
    <property type="entry name" value="PROKAR_LIPOPROTEIN"/>
    <property type="match status" value="1"/>
</dbReference>
<proteinExistence type="inferred from homology"/>
<evidence type="ECO:0000256" key="7">
    <source>
        <dbReference type="ARBA" id="ARBA00023136"/>
    </source>
</evidence>
<evidence type="ECO:0000313" key="12">
    <source>
        <dbReference type="EMBL" id="VEF44062.1"/>
    </source>
</evidence>
<feature type="domain" description="NlpC/P60" evidence="11">
    <location>
        <begin position="50"/>
        <end position="168"/>
    </location>
</feature>
<evidence type="ECO:0000259" key="11">
    <source>
        <dbReference type="PROSITE" id="PS51935"/>
    </source>
</evidence>
<evidence type="ECO:0000313" key="13">
    <source>
        <dbReference type="Proteomes" id="UP000272690"/>
    </source>
</evidence>
<evidence type="ECO:0000256" key="4">
    <source>
        <dbReference type="ARBA" id="ARBA00022729"/>
    </source>
</evidence>
<evidence type="ECO:0000256" key="3">
    <source>
        <dbReference type="ARBA" id="ARBA00022670"/>
    </source>
</evidence>
<evidence type="ECO:0000256" key="6">
    <source>
        <dbReference type="ARBA" id="ARBA00022807"/>
    </source>
</evidence>
<dbReference type="RefSeq" id="WP_005704121.1">
    <property type="nucleotide sequence ID" value="NZ_AEWB02000015.1"/>
</dbReference>
<dbReference type="GeneID" id="49636183"/>
<dbReference type="InterPro" id="IPR038765">
    <property type="entry name" value="Papain-like_cys_pep_sf"/>
</dbReference>
<dbReference type="PANTHER" id="PTHR47360">
    <property type="entry name" value="MUREIN DD-ENDOPEPTIDASE MEPS/MUREIN LD-CARBOXYPEPTIDASE"/>
    <property type="match status" value="1"/>
</dbReference>
<evidence type="ECO:0000256" key="10">
    <source>
        <dbReference type="SAM" id="SignalP"/>
    </source>
</evidence>
<dbReference type="SUPFAM" id="SSF54001">
    <property type="entry name" value="Cysteine proteinases"/>
    <property type="match status" value="1"/>
</dbReference>
<comment type="subcellular location">
    <subcellularLocation>
        <location evidence="1">Membrane</location>
        <topology evidence="1">Lipid-anchor</topology>
    </subcellularLocation>
</comment>
<name>A0A3S4TR89_AGGAP</name>
<keyword evidence="4 10" id="KW-0732">Signal</keyword>